<reference evidence="4 5" key="1">
    <citation type="submission" date="2023-04" db="EMBL/GenBank/DDBJ databases">
        <title>A long-awaited taxogenomic arrangement of the family Halomonadaceae.</title>
        <authorList>
            <person name="De La Haba R."/>
            <person name="Chuvochina M."/>
            <person name="Wittouck S."/>
            <person name="Arahal D.R."/>
            <person name="Sanchez-Porro C."/>
            <person name="Hugenholtz P."/>
            <person name="Ventosa A."/>
        </authorList>
    </citation>
    <scope>NUCLEOTIDE SEQUENCE [LARGE SCALE GENOMIC DNA]</scope>
    <source>
        <strain evidence="4 5">DSM 22428</strain>
    </source>
</reference>
<evidence type="ECO:0000313" key="4">
    <source>
        <dbReference type="EMBL" id="MDR5895910.1"/>
    </source>
</evidence>
<dbReference type="EC" id="2.3.1.109" evidence="4"/>
<dbReference type="PANTHER" id="PTHR30420:SF1">
    <property type="entry name" value="ARGININE N-SUCCINYLTRANSFERASE"/>
    <property type="match status" value="1"/>
</dbReference>
<evidence type="ECO:0000313" key="5">
    <source>
        <dbReference type="Proteomes" id="UP001269375"/>
    </source>
</evidence>
<dbReference type="Proteomes" id="UP001269375">
    <property type="component" value="Unassembled WGS sequence"/>
</dbReference>
<dbReference type="PANTHER" id="PTHR30420">
    <property type="entry name" value="N-SUCCINYLARGININE DIHYDROLASE"/>
    <property type="match status" value="1"/>
</dbReference>
<gene>
    <name evidence="4" type="ORF">QC825_07500</name>
</gene>
<name>A0ABU1GV47_9GAMM</name>
<dbReference type="SUPFAM" id="SSF55729">
    <property type="entry name" value="Acyl-CoA N-acyltransferases (Nat)"/>
    <property type="match status" value="1"/>
</dbReference>
<keyword evidence="2 4" id="KW-0808">Transferase</keyword>
<keyword evidence="5" id="KW-1185">Reference proteome</keyword>
<protein>
    <submittedName>
        <fullName evidence="4">Arginine N-succinyltransferase</fullName>
        <ecNumber evidence="4">2.3.1.109</ecNumber>
    </submittedName>
</protein>
<organism evidence="4 5">
    <name type="scientific">Larsenimonas suaedae</name>
    <dbReference type="NCBI Taxonomy" id="1851019"/>
    <lineage>
        <taxon>Bacteria</taxon>
        <taxon>Pseudomonadati</taxon>
        <taxon>Pseudomonadota</taxon>
        <taxon>Gammaproteobacteria</taxon>
        <taxon>Oceanospirillales</taxon>
        <taxon>Halomonadaceae</taxon>
        <taxon>Larsenimonas</taxon>
    </lineage>
</organism>
<keyword evidence="1" id="KW-0056">Arginine metabolism</keyword>
<dbReference type="EMBL" id="JARWAO010000003">
    <property type="protein sequence ID" value="MDR5895910.1"/>
    <property type="molecule type" value="Genomic_DNA"/>
</dbReference>
<dbReference type="GO" id="GO:0008791">
    <property type="term" value="F:arginine N-succinyltransferase activity"/>
    <property type="evidence" value="ECO:0007669"/>
    <property type="project" value="UniProtKB-EC"/>
</dbReference>
<dbReference type="InterPro" id="IPR016181">
    <property type="entry name" value="Acyl_CoA_acyltransferase"/>
</dbReference>
<evidence type="ECO:0000256" key="1">
    <source>
        <dbReference type="ARBA" id="ARBA00022503"/>
    </source>
</evidence>
<sequence>MPVVRTATFDDRPRLDALRSRLHPWWPQDTLDDALCQLADPCADARETPKSGHAVILMIENTHGDIVAFAALALGAVEGTPPFFSFHRDRITSHSHALDVHRPLETLGITNALTHHIRLGPIGLFDTADVETTQLLAAGCLGYLLTANHARAPVLCELPGTSDAHGESPFWHGVGGRFFGVSHARAEALWQARQRDFLADMLPLYPLYVPLLPETTQAALGVEHETLTPWRHALEALGFVESEYLDIFHGGPTLIATADHLSARTRRTQATTSPPPGSLWVRPPSATTPFEAGLLDTDQDTAFEPDALIQYFEAPYPTSASSAGDCR</sequence>
<evidence type="ECO:0000256" key="2">
    <source>
        <dbReference type="ARBA" id="ARBA00022679"/>
    </source>
</evidence>
<comment type="caution">
    <text evidence="4">The sequence shown here is derived from an EMBL/GenBank/DDBJ whole genome shotgun (WGS) entry which is preliminary data.</text>
</comment>
<dbReference type="InterPro" id="IPR007041">
    <property type="entry name" value="Arg_succinylTrfase_AstA/AruG"/>
</dbReference>
<keyword evidence="3 4" id="KW-0012">Acyltransferase</keyword>
<proteinExistence type="predicted"/>
<evidence type="ECO:0000256" key="3">
    <source>
        <dbReference type="ARBA" id="ARBA00023315"/>
    </source>
</evidence>
<accession>A0ABU1GV47</accession>
<dbReference type="RefSeq" id="WP_251589827.1">
    <property type="nucleotide sequence ID" value="NZ_JAMLJI010000001.1"/>
</dbReference>
<dbReference type="Pfam" id="PF04958">
    <property type="entry name" value="AstA"/>
    <property type="match status" value="1"/>
</dbReference>